<dbReference type="GO" id="GO:0016020">
    <property type="term" value="C:membrane"/>
    <property type="evidence" value="ECO:0007669"/>
    <property type="project" value="UniProtKB-SubCell"/>
</dbReference>
<protein>
    <submittedName>
        <fullName evidence="7">Cleft lip and palate transmembrane protein 1 protein</fullName>
    </submittedName>
</protein>
<gene>
    <name evidence="7" type="ORF">CSUI_011463</name>
</gene>
<dbReference type="Proteomes" id="UP000221165">
    <property type="component" value="Unassembled WGS sequence"/>
</dbReference>
<feature type="transmembrane region" description="Helical" evidence="6">
    <location>
        <begin position="89"/>
        <end position="109"/>
    </location>
</feature>
<name>A0A2C6K8T2_9APIC</name>
<evidence type="ECO:0000256" key="5">
    <source>
        <dbReference type="ARBA" id="ARBA00023136"/>
    </source>
</evidence>
<dbReference type="PANTHER" id="PTHR21347:SF0">
    <property type="entry name" value="LIPID SCRAMBLASE CLPTM1L"/>
    <property type="match status" value="1"/>
</dbReference>
<dbReference type="InterPro" id="IPR008429">
    <property type="entry name" value="CLPTM1"/>
</dbReference>
<evidence type="ECO:0000256" key="6">
    <source>
        <dbReference type="SAM" id="Phobius"/>
    </source>
</evidence>
<reference evidence="7 8" key="1">
    <citation type="journal article" date="2017" name="Int. J. Parasitol.">
        <title>The genome of the protozoan parasite Cystoisospora suis and a reverse vaccinology approach to identify vaccine candidates.</title>
        <authorList>
            <person name="Palmieri N."/>
            <person name="Shrestha A."/>
            <person name="Ruttkowski B."/>
            <person name="Beck T."/>
            <person name="Vogl C."/>
            <person name="Tomley F."/>
            <person name="Blake D.P."/>
            <person name="Joachim A."/>
        </authorList>
    </citation>
    <scope>NUCLEOTIDE SEQUENCE [LARGE SCALE GENOMIC DNA]</scope>
    <source>
        <strain evidence="7 8">Wien I</strain>
    </source>
</reference>
<dbReference type="EMBL" id="MIGC01011965">
    <property type="protein sequence ID" value="PHJ14727.1"/>
    <property type="molecule type" value="Genomic_DNA"/>
</dbReference>
<evidence type="ECO:0000256" key="3">
    <source>
        <dbReference type="ARBA" id="ARBA00022692"/>
    </source>
</evidence>
<dbReference type="Pfam" id="PF05602">
    <property type="entry name" value="CLPTM1"/>
    <property type="match status" value="1"/>
</dbReference>
<dbReference type="VEuPathDB" id="ToxoDB:CSUI_011463"/>
<keyword evidence="8" id="KW-1185">Reference proteome</keyword>
<accession>A0A2C6K8T2</accession>
<evidence type="ECO:0000313" key="8">
    <source>
        <dbReference type="Proteomes" id="UP000221165"/>
    </source>
</evidence>
<dbReference type="OrthoDB" id="378564at2759"/>
<evidence type="ECO:0000256" key="2">
    <source>
        <dbReference type="ARBA" id="ARBA00009310"/>
    </source>
</evidence>
<organism evidence="7 8">
    <name type="scientific">Cystoisospora suis</name>
    <dbReference type="NCBI Taxonomy" id="483139"/>
    <lineage>
        <taxon>Eukaryota</taxon>
        <taxon>Sar</taxon>
        <taxon>Alveolata</taxon>
        <taxon>Apicomplexa</taxon>
        <taxon>Conoidasida</taxon>
        <taxon>Coccidia</taxon>
        <taxon>Eucoccidiorida</taxon>
        <taxon>Eimeriorina</taxon>
        <taxon>Sarcocystidae</taxon>
        <taxon>Cystoisospora</taxon>
    </lineage>
</organism>
<dbReference type="PANTHER" id="PTHR21347">
    <property type="entry name" value="CLEFT LIP AND PALATE ASSOCIATED TRANSMEMBRANE PROTEIN-RELATED"/>
    <property type="match status" value="1"/>
</dbReference>
<dbReference type="GO" id="GO:0012505">
    <property type="term" value="C:endomembrane system"/>
    <property type="evidence" value="ECO:0007669"/>
    <property type="project" value="TreeGrafter"/>
</dbReference>
<evidence type="ECO:0000313" key="7">
    <source>
        <dbReference type="EMBL" id="PHJ14727.1"/>
    </source>
</evidence>
<comment type="caution">
    <text evidence="7">The sequence shown here is derived from an EMBL/GenBank/DDBJ whole genome shotgun (WGS) entry which is preliminary data.</text>
</comment>
<dbReference type="RefSeq" id="XP_067916463.1">
    <property type="nucleotide sequence ID" value="XM_068071561.1"/>
</dbReference>
<comment type="similarity">
    <text evidence="2">Belongs to the CLPTM1 family.</text>
</comment>
<feature type="non-terminal residue" evidence="7">
    <location>
        <position position="1"/>
    </location>
</feature>
<dbReference type="GeneID" id="94434772"/>
<proteinExistence type="inferred from homology"/>
<keyword evidence="3 6" id="KW-0812">Transmembrane</keyword>
<sequence>IAVRPADAAYEPILYHSDFWLLEKNFVPFNETFINKPFNLTVSFGVGSIHGWLVQEQLSVALEHQQKIGLQSSREAMMFKRILLETNPFMLAFSTAFILLHSVFSFFAFKNGMEKRKNSSTLLLSNIKSLDAAERGR</sequence>
<evidence type="ECO:0000256" key="1">
    <source>
        <dbReference type="ARBA" id="ARBA00004141"/>
    </source>
</evidence>
<feature type="non-terminal residue" evidence="7">
    <location>
        <position position="137"/>
    </location>
</feature>
<dbReference type="AlphaFoldDB" id="A0A2C6K8T2"/>
<keyword evidence="4 6" id="KW-1133">Transmembrane helix</keyword>
<evidence type="ECO:0000256" key="4">
    <source>
        <dbReference type="ARBA" id="ARBA00022989"/>
    </source>
</evidence>
<keyword evidence="5 6" id="KW-0472">Membrane</keyword>
<comment type="subcellular location">
    <subcellularLocation>
        <location evidence="1">Membrane</location>
        <topology evidence="1">Multi-pass membrane protein</topology>
    </subcellularLocation>
</comment>